<feature type="compositionally biased region" description="Low complexity" evidence="1">
    <location>
        <begin position="403"/>
        <end position="412"/>
    </location>
</feature>
<evidence type="ECO:0008006" key="3">
    <source>
        <dbReference type="Google" id="ProtNLM"/>
    </source>
</evidence>
<dbReference type="EMBL" id="OIVN01002558">
    <property type="protein sequence ID" value="SPD04670.1"/>
    <property type="molecule type" value="Genomic_DNA"/>
</dbReference>
<name>A0A2N9GZ86_FAGSY</name>
<evidence type="ECO:0000313" key="2">
    <source>
        <dbReference type="EMBL" id="SPD04670.1"/>
    </source>
</evidence>
<organism evidence="2">
    <name type="scientific">Fagus sylvatica</name>
    <name type="common">Beechnut</name>
    <dbReference type="NCBI Taxonomy" id="28930"/>
    <lineage>
        <taxon>Eukaryota</taxon>
        <taxon>Viridiplantae</taxon>
        <taxon>Streptophyta</taxon>
        <taxon>Embryophyta</taxon>
        <taxon>Tracheophyta</taxon>
        <taxon>Spermatophyta</taxon>
        <taxon>Magnoliopsida</taxon>
        <taxon>eudicotyledons</taxon>
        <taxon>Gunneridae</taxon>
        <taxon>Pentapetalae</taxon>
        <taxon>rosids</taxon>
        <taxon>fabids</taxon>
        <taxon>Fagales</taxon>
        <taxon>Fagaceae</taxon>
        <taxon>Fagus</taxon>
    </lineage>
</organism>
<feature type="region of interest" description="Disordered" evidence="1">
    <location>
        <begin position="403"/>
        <end position="437"/>
    </location>
</feature>
<protein>
    <recommendedName>
        <fullName evidence="3">Aminotransferase-like plant mobile domain-containing protein</fullName>
    </recommendedName>
</protein>
<dbReference type="AlphaFoldDB" id="A0A2N9GZ86"/>
<reference evidence="2" key="1">
    <citation type="submission" date="2018-02" db="EMBL/GenBank/DDBJ databases">
        <authorList>
            <person name="Cohen D.B."/>
            <person name="Kent A.D."/>
        </authorList>
    </citation>
    <scope>NUCLEOTIDE SEQUENCE</scope>
</reference>
<evidence type="ECO:0000256" key="1">
    <source>
        <dbReference type="SAM" id="MobiDB-lite"/>
    </source>
</evidence>
<accession>A0A2N9GZ86</accession>
<gene>
    <name evidence="2" type="ORF">FSB_LOCUS32552</name>
</gene>
<sequence length="748" mass="82859">MFYKPSCTPRAASCRAARDDAARAIPLTTWRSYPPRSPSTESSSHIVGKLLTSTFQRYKVCVNRSSDGRVMTPGSRGAGAVFACFSGEDFGQTGEATNEPRVAHHSWSRHLSNAPGLADQLVLGFARYGSANRDRQSVFGPLEDIFPIEIPARPGKILTIREFHTVHECVLFSTYPGLRINSFGPQSGQKRFGQTSVKLGQLRSNLVNPGQTWSNFGKCAPDPLLEVILTWWALVGLGWLGLGCLILRANTRENPGVRLDSRASPFGVRMDIPGVEEDRTGYEKVAHGSEWQLGARPHFAPSYSFVHILLSGTPIDDPSSPTRSTRLRSTIRLRLRVLQMSGQGSGSGGRRRSDRLAKGKAVAYATESPPDTDDEYDAMEDVRTRADGDIARNLQAELDAEAAGIAAGATRPPSRPDRRGSDRAPLSADPIPEDYVAPGFRYPPQGGIRPRHPVTTPVVDTPLLTGLIDHPSSLVRRCERVLDRVGLWPLPQHPLRARVASLVRCWVERFFHHTGTFHLSTCEMGVLPVDWSAVLGIRFGGRVPPSEPISGPEALDILGIDDPDAIYGTKLPFLKVRYLRDLFRREMDEPPTELRYRQWTAYFMFSCSLGNDKSTVPTPIVGMFRDVDTLRDRLPSAFDSAFPLARRWDLAWIRRLTSCTLLRCHTTVDCIRDADIIFQPYSPSLVERTERTTRQLGGEAVVPVNPPRLMTIEGYIPRAPSNSYVEGVDSYPGLVRVDEPVDTGRKTT</sequence>
<proteinExistence type="predicted"/>
<feature type="region of interest" description="Disordered" evidence="1">
    <location>
        <begin position="341"/>
        <end position="376"/>
    </location>
</feature>